<organism evidence="5 6">
    <name type="scientific">Roseivirga ehrenbergii (strain DSM 102268 / JCM 13514 / KCTC 12282 / NCIMB 14502 / KMM 6017)</name>
    <dbReference type="NCBI Taxonomy" id="279360"/>
    <lineage>
        <taxon>Bacteria</taxon>
        <taxon>Pseudomonadati</taxon>
        <taxon>Bacteroidota</taxon>
        <taxon>Cytophagia</taxon>
        <taxon>Cytophagales</taxon>
        <taxon>Roseivirgaceae</taxon>
        <taxon>Roseivirga</taxon>
    </lineage>
</organism>
<gene>
    <name evidence="5" type="ORF">MB14_10760</name>
</gene>
<dbReference type="GO" id="GO:0071277">
    <property type="term" value="P:cellular response to calcium ion"/>
    <property type="evidence" value="ECO:0007669"/>
    <property type="project" value="TreeGrafter"/>
</dbReference>
<proteinExistence type="predicted"/>
<sequence>MNGGYSYTQTTVAFTIQDGADIVENETAPLTINNPPTGISSEATAISNVAVTDDALLACGPTNQAFPGILSSKVIGDPTEGLVSSATMHFGSSASGARRGRVQFLYTAAELNAAGFIGGGKISSLSFMYTFASNPANTVTNLTMKMGCTGLSSLGDGLPTETVPEDRWDFETGLTQVGSYASVAPPAAFMFPPTFAWVEFPINEPGMDGFLWDGVSNILVEFCSPDLQSDKPFFLSSSTTANNQALYLYDFASGDPDGCSYTAGKKSAIRPIVRMDVRSSFPSVNLSVSANSGTEAAGTAITVTATADAAVTGDQTIDLGVSGTGITGTDYSLSAATITILDGQTTGTATFTIQDDGAIEGAETATLTISNPSAGITLGATKTRNVSITDNDTAGYTYAHSGGNTIVSETGTTDAFTIVLSAQPASDVVIDVSSGDTGEATVSPASLTFTAANWNTPQTVTVTGVDDAILDGTRNTGITLSINDAASNDAFDPLSNQTVIVSTTDDELPEVSLSVSATFGTEAAGTVITVTATATGAVIGDQTVDIAASGTGITGTDYTLSAATITILDGATTGTVTFTVLDDAAIEGAETATLTISNPSAGVVLGATKTRNVSITDNDTAGYSYAHSGGNTTVSETGTTDAFTVVLSAQPASDVVIDVSSGDTGEATVSPASLTFTSANWNTPQTITVTGVDDAILDGTRNTGITLSINDAASNDAFDPLSNQTVIVSTTDDELPEVNLSVSATFGTEAAGTVITVTATATGAVIGDQTVDIAASGTGITGTDYTLSAGTITILDGATTGTATFTIQDDAGIEGAETATLTISNPSAGLTLGATTSRNISITDNDTAGYSYAHSGGNTTVSETGTTDGFTIVLSAQPASDVVIEVSSGDTGEATVSPVSLTFTSANWNTPQTVTVTGVDDALLDGTRNTGITLSVNDGASDDAFDPLSNQTVIVSTTDDELPEVTLSVSATFGTEAAGTVITVTATATGAVTGDQTIDLGVSGTGITGTDYTLSAGTITILDGQTTGTATFTILDDTAIEGAETATLMISNPSAGITLGATTARNISITDNDTAGYSYAHSGGNTTVSETGTTDGFTIVLSAQPASDVVIDVSSGDTGEATVSPASLTFTAANWNTPQTVMVTGVDDALLDGTRNTGITLSINDAASNDAFDPLSNQTVIVSTTDDELPEVNLSVSVAFGTEAAGTVITVTATATGAVTGDQTVDIAASGTGITGTDYTLSAGTITILDGATTGAATFTILDDAAIEGAETATLTISNPSAGIILGTTTARNVSITDNDTAGYSYAHSGGNTIVSETGTTDGFTIVLSAQPASDVVIDVSSGDTGEVTVSPTSLTFTSANWNTPQTVTVTGVDDALLDGTRNTGITLSVNDAASDDAFDPLSNQTVIVSTLDDELPEVTLSVSATFGTEAAGTVITVTATATGAVIGDQTVDIAASGTGITGTDYTLSTGTITILDGQTTGTATFTIQDDGAIEGAETATLTISNPSAGITLGTTTARNVSITDNDIAGYTYAHSGGNTIVSETGTTDAFTVVLSAQPASDVVIEVSSGDTGEATVSPASLTFTAANWNTPQTITVTGVDDALLDGTRNTGITLSINDAASDDAFDPLSNQTVIVSTLDDELPEVSLSVSAAFGTEAAGTVITVTATATGAVTGDQTVDITASGTGITGTDYTLSAGSITILDGLTTGTATFTILDDAAIEGAETATLTISNPSAGLTLGATTSRNISITDNDTADVTLSVSTNTASETDGTVVTITATSSVAVTGDQTVDIAASGAGITGTDYSLSAAAITILNGTTTGTATFTILDDADIEGTETATLTISNPSSGLSLGVTTTQNITITDNEIPTVNLTINSASVGEAGNVVVLTVTADVAVVGDQTVDVAVTGAGVTGTDYAINSATITILNGQTSGVSNVTLQDDSYVEGTETATFTISNPSAGIVLGTTTSQNLDILDDDVAGLTIIESDGNTTVSETGTTDEFTVRLSSRPTSDVIIDISSGDTGEATISPSSLTFTQFNWNLTQTVTITGVSDAVFDGDQNTTITLSVNDASSNDFFDPMADQTVTVTTTEAPPAVNLSVSSNTGTEEDGTIITVIATAARAVVGDQIVDIAASGTRITGTDYILSAGSINILNGETTGSVTFTIQDDALGEGNETATLTITNPSGGILLGTTTSQDVMITDNDPIEVNLSANANSGSEIGTVITLQVTAAFAVVGDQTVDLSVSGTDITFTDYALINPTITILDGQTSNTISFTIQDDTYVEDTETATITMGNPSAGLALGAIATLDITIIDNDVAGFNITESDGNTSVSETGTTDDFLVKLDRRPTSDVVIDISSGDLGEATVSPTQLTFTINTWNTAQTVTVTGVDDNFVDGDQNTTITLSINDANSNDLFDPVADQTLTVTTIDDDAVGFTVAQSDGNTAVSETGTTDEFTVVLSAQPASDVIIDISSGDTGEATVSHASLTFTAANWNAPQTIIVTGVDDALVDGNQNTTVTLSINDAGSDDSFDLLADQTIMVTTVDDDTPGFTIVESDGSTEVSETGTIDNFTVVLNSQPTSDVLIDVSSGDLGEATVSPTSLTFTTANWNTPQTIIVTGIDDALVDGNQTTNITLSINDGSSDDLYDPLADQVVSVITTDNDFPEVNLSVSANTGSEA</sequence>
<keyword evidence="2" id="KW-0677">Repeat</keyword>
<dbReference type="PANTHER" id="PTHR46682">
    <property type="entry name" value="ADHESION G-PROTEIN COUPLED RECEPTOR V1"/>
    <property type="match status" value="1"/>
</dbReference>
<dbReference type="GO" id="GO:0005737">
    <property type="term" value="C:cytoplasm"/>
    <property type="evidence" value="ECO:0007669"/>
    <property type="project" value="TreeGrafter"/>
</dbReference>
<feature type="domain" description="Calx-beta" evidence="4">
    <location>
        <begin position="1187"/>
        <end position="1300"/>
    </location>
</feature>
<dbReference type="GO" id="GO:0016020">
    <property type="term" value="C:membrane"/>
    <property type="evidence" value="ECO:0007669"/>
    <property type="project" value="InterPro"/>
</dbReference>
<feature type="domain" description="Calx-beta" evidence="4">
    <location>
        <begin position="2325"/>
        <end position="2429"/>
    </location>
</feature>
<feature type="domain" description="Calx-beta" evidence="4">
    <location>
        <begin position="1087"/>
        <end position="1181"/>
    </location>
</feature>
<accession>A0A150WZ83</accession>
<keyword evidence="3" id="KW-0106">Calcium</keyword>
<feature type="non-terminal residue" evidence="5">
    <location>
        <position position="2675"/>
    </location>
</feature>
<feature type="domain" description="Calx-beta" evidence="4">
    <location>
        <begin position="2437"/>
        <end position="2544"/>
    </location>
</feature>
<feature type="domain" description="Calx-beta" evidence="4">
    <location>
        <begin position="2093"/>
        <end position="2203"/>
    </location>
</feature>
<feature type="domain" description="Calx-beta" evidence="4">
    <location>
        <begin position="1865"/>
        <end position="1977"/>
    </location>
</feature>
<dbReference type="GO" id="GO:0010855">
    <property type="term" value="F:adenylate cyclase inhibitor activity"/>
    <property type="evidence" value="ECO:0007669"/>
    <property type="project" value="TreeGrafter"/>
</dbReference>
<comment type="caution">
    <text evidence="5">The sequence shown here is derived from an EMBL/GenBank/DDBJ whole genome shotgun (WGS) entry which is preliminary data.</text>
</comment>
<evidence type="ECO:0000256" key="3">
    <source>
        <dbReference type="ARBA" id="ARBA00022837"/>
    </source>
</evidence>
<dbReference type="STRING" id="279360.MB14_10760"/>
<dbReference type="Proteomes" id="UP000075583">
    <property type="component" value="Unassembled WGS sequence"/>
</dbReference>
<dbReference type="GO" id="GO:0001965">
    <property type="term" value="F:G-protein alpha-subunit binding"/>
    <property type="evidence" value="ECO:0007669"/>
    <property type="project" value="TreeGrafter"/>
</dbReference>
<protein>
    <recommendedName>
        <fullName evidence="4">Calx-beta domain-containing protein</fullName>
    </recommendedName>
</protein>
<evidence type="ECO:0000313" key="5">
    <source>
        <dbReference type="EMBL" id="KYG71783.1"/>
    </source>
</evidence>
<dbReference type="InterPro" id="IPR038081">
    <property type="entry name" value="CalX-like_sf"/>
</dbReference>
<dbReference type="Pfam" id="PF03160">
    <property type="entry name" value="Calx-beta"/>
    <property type="match status" value="15"/>
</dbReference>
<dbReference type="Gene3D" id="2.60.40.2030">
    <property type="match status" value="11"/>
</dbReference>
<dbReference type="SUPFAM" id="SSF141072">
    <property type="entry name" value="CalX-like"/>
    <property type="match status" value="11"/>
</dbReference>
<dbReference type="EMBL" id="LQZQ01000050">
    <property type="protein sequence ID" value="KYG71783.1"/>
    <property type="molecule type" value="Genomic_DNA"/>
</dbReference>
<feature type="domain" description="Calx-beta" evidence="4">
    <location>
        <begin position="1414"/>
        <end position="1527"/>
    </location>
</feature>
<dbReference type="PANTHER" id="PTHR46682:SF1">
    <property type="entry name" value="ADHESION G-PROTEIN COUPLED RECEPTOR V1"/>
    <property type="match status" value="1"/>
</dbReference>
<feature type="domain" description="Calx-beta" evidence="4">
    <location>
        <begin position="632"/>
        <end position="727"/>
    </location>
</feature>
<keyword evidence="1" id="KW-0732">Signal</keyword>
<feature type="domain" description="Calx-beta" evidence="4">
    <location>
        <begin position="506"/>
        <end position="619"/>
    </location>
</feature>
<evidence type="ECO:0000313" key="6">
    <source>
        <dbReference type="Proteomes" id="UP000075583"/>
    </source>
</evidence>
<keyword evidence="6" id="KW-1185">Reference proteome</keyword>
<evidence type="ECO:0000259" key="4">
    <source>
        <dbReference type="Pfam" id="PF03160"/>
    </source>
</evidence>
<feature type="domain" description="Calx-beta" evidence="4">
    <location>
        <begin position="1641"/>
        <end position="1754"/>
    </location>
</feature>
<dbReference type="InterPro" id="IPR026919">
    <property type="entry name" value="ADGRV1"/>
</dbReference>
<feature type="domain" description="Calx-beta" evidence="4">
    <location>
        <begin position="284"/>
        <end position="392"/>
    </location>
</feature>
<feature type="domain" description="Calx-beta" evidence="4">
    <location>
        <begin position="960"/>
        <end position="1073"/>
    </location>
</feature>
<feature type="domain" description="Calx-beta" evidence="4">
    <location>
        <begin position="1542"/>
        <end position="1635"/>
    </location>
</feature>
<dbReference type="GO" id="GO:0004930">
    <property type="term" value="F:G protein-coupled receptor activity"/>
    <property type="evidence" value="ECO:0007669"/>
    <property type="project" value="InterPro"/>
</dbReference>
<dbReference type="InterPro" id="IPR003644">
    <property type="entry name" value="Calx_beta"/>
</dbReference>
<evidence type="ECO:0000256" key="1">
    <source>
        <dbReference type="ARBA" id="ARBA00022729"/>
    </source>
</evidence>
<evidence type="ECO:0000256" key="2">
    <source>
        <dbReference type="ARBA" id="ARBA00022737"/>
    </source>
</evidence>
<reference evidence="5" key="1">
    <citation type="submission" date="2016-01" db="EMBL/GenBank/DDBJ databases">
        <title>Genome sequencing of Roseivirga ehrenbergii KMM 6017.</title>
        <authorList>
            <person name="Selvaratnam C."/>
            <person name="Thevarajoo S."/>
            <person name="Goh K.M."/>
            <person name="Ee R."/>
            <person name="Chan K.-G."/>
            <person name="Chong C.S."/>
        </authorList>
    </citation>
    <scope>NUCLEOTIDE SEQUENCE [LARGE SCALE GENOMIC DNA]</scope>
    <source>
        <strain evidence="5">KMM 6017</strain>
    </source>
</reference>
<feature type="domain" description="Calx-beta" evidence="4">
    <location>
        <begin position="407"/>
        <end position="500"/>
    </location>
</feature>
<name>A0A150WZ83_ROSEK</name>
<feature type="domain" description="Calx-beta" evidence="4">
    <location>
        <begin position="733"/>
        <end position="846"/>
    </location>
</feature>